<dbReference type="PRINTS" id="PR01437">
    <property type="entry name" value="NUOXDRDTASE4"/>
</dbReference>
<organism evidence="10 11">
    <name type="scientific">Allopseudospirillum japonicum</name>
    <dbReference type="NCBI Taxonomy" id="64971"/>
    <lineage>
        <taxon>Bacteria</taxon>
        <taxon>Pseudomonadati</taxon>
        <taxon>Pseudomonadota</taxon>
        <taxon>Gammaproteobacteria</taxon>
        <taxon>Oceanospirillales</taxon>
        <taxon>Oceanospirillaceae</taxon>
        <taxon>Allopseudospirillum</taxon>
    </lineage>
</organism>
<feature type="transmembrane region" description="Helical" evidence="8">
    <location>
        <begin position="237"/>
        <end position="258"/>
    </location>
</feature>
<dbReference type="PANTHER" id="PTHR42703:SF1">
    <property type="entry name" value="NA(+)_H(+) ANTIPORTER SUBUNIT D1"/>
    <property type="match status" value="1"/>
</dbReference>
<dbReference type="EMBL" id="FNYH01000002">
    <property type="protein sequence ID" value="SEI45547.1"/>
    <property type="molecule type" value="Genomic_DNA"/>
</dbReference>
<dbReference type="PANTHER" id="PTHR42703">
    <property type="entry name" value="NADH DEHYDROGENASE"/>
    <property type="match status" value="1"/>
</dbReference>
<evidence type="ECO:0000256" key="2">
    <source>
        <dbReference type="ARBA" id="ARBA00005346"/>
    </source>
</evidence>
<evidence type="ECO:0000256" key="4">
    <source>
        <dbReference type="ARBA" id="ARBA00022692"/>
    </source>
</evidence>
<dbReference type="GO" id="GO:0008137">
    <property type="term" value="F:NADH dehydrogenase (ubiquinone) activity"/>
    <property type="evidence" value="ECO:0007669"/>
    <property type="project" value="InterPro"/>
</dbReference>
<sequence length="507" mass="54245">MSHLITLPILVPMLTGLVMLLPPINTSRTRQRLFAGASLIVQLVLAMALINQATQTPWSFYAMGDWQAPFGIMLMLDRMNALLVMLTSILAFATFLYASAGEDNEGAYFQPLFQFQLMGIQGAFLTGDVFNLFVFFEVLLIASYALLMHGGTKQRTRAGLHYVTLNLVGSALFLFALGILYGTLGTLNMVDMAAKVQHLPEDTAPLVAAGGLLLLVVFGLKAALLPLHFWLPQSYSAAAAPVAALFAIMTKVGLYAIIRIFSLVFGEHAGELAQLAQAWLWPLALLTIAAGILGVLSSQDLRRLVAHLVVISVGSLLAVTSIGNAQALAAVLYYTLHSTLISAALFLLVDMIANQRGKAGSRVVAARPVAQPLALGACFMVAGLSIAGMPPFSGFVGKVMLMQTMPSAGWMLGFWPLALLSGLATLVIFSRAGSTLFWRVHGQATETQGSPKAHWFGMGLLLSASLVLTLWAAELTAYTQVAAQHLMQVDTLIQTLLPLHVPGDLTP</sequence>
<feature type="transmembrane region" description="Helical" evidence="8">
    <location>
        <begin position="120"/>
        <end position="147"/>
    </location>
</feature>
<keyword evidence="5 8" id="KW-1133">Transmembrane helix</keyword>
<feature type="transmembrane region" description="Helical" evidence="8">
    <location>
        <begin position="304"/>
        <end position="325"/>
    </location>
</feature>
<evidence type="ECO:0000256" key="8">
    <source>
        <dbReference type="SAM" id="Phobius"/>
    </source>
</evidence>
<dbReference type="GO" id="GO:0005886">
    <property type="term" value="C:plasma membrane"/>
    <property type="evidence" value="ECO:0007669"/>
    <property type="project" value="UniProtKB-SubCell"/>
</dbReference>
<feature type="transmembrane region" description="Helical" evidence="8">
    <location>
        <begin position="373"/>
        <end position="392"/>
    </location>
</feature>
<accession>A0A1H6QZB2</accession>
<keyword evidence="4 7" id="KW-0812">Transmembrane</keyword>
<proteinExistence type="inferred from homology"/>
<feature type="transmembrane region" description="Helical" evidence="8">
    <location>
        <begin position="33"/>
        <end position="52"/>
    </location>
</feature>
<feature type="transmembrane region" description="Helical" evidence="8">
    <location>
        <begin position="412"/>
        <end position="432"/>
    </location>
</feature>
<evidence type="ECO:0000256" key="1">
    <source>
        <dbReference type="ARBA" id="ARBA00004651"/>
    </source>
</evidence>
<dbReference type="AlphaFoldDB" id="A0A1H6QZB2"/>
<evidence type="ECO:0000256" key="5">
    <source>
        <dbReference type="ARBA" id="ARBA00022989"/>
    </source>
</evidence>
<evidence type="ECO:0000313" key="10">
    <source>
        <dbReference type="EMBL" id="SEI45547.1"/>
    </source>
</evidence>
<keyword evidence="11" id="KW-1185">Reference proteome</keyword>
<dbReference type="RefSeq" id="WP_093308436.1">
    <property type="nucleotide sequence ID" value="NZ_FNYH01000002.1"/>
</dbReference>
<keyword evidence="3" id="KW-1003">Cell membrane</keyword>
<evidence type="ECO:0000256" key="6">
    <source>
        <dbReference type="ARBA" id="ARBA00023136"/>
    </source>
</evidence>
<keyword evidence="6 8" id="KW-0472">Membrane</keyword>
<comment type="similarity">
    <text evidence="2">Belongs to the CPA3 antiporters (TC 2.A.63) subunit D family.</text>
</comment>
<dbReference type="OrthoDB" id="9768329at2"/>
<dbReference type="Proteomes" id="UP000242999">
    <property type="component" value="Unassembled WGS sequence"/>
</dbReference>
<evidence type="ECO:0000259" key="9">
    <source>
        <dbReference type="Pfam" id="PF00361"/>
    </source>
</evidence>
<feature type="domain" description="NADH:quinone oxidoreductase/Mrp antiporter transmembrane" evidence="9">
    <location>
        <begin position="127"/>
        <end position="413"/>
    </location>
</feature>
<name>A0A1H6QZB2_9GAMM</name>
<feature type="transmembrane region" description="Helical" evidence="8">
    <location>
        <begin position="204"/>
        <end position="225"/>
    </location>
</feature>
<dbReference type="Pfam" id="PF00361">
    <property type="entry name" value="Proton_antipo_M"/>
    <property type="match status" value="1"/>
</dbReference>
<feature type="transmembrane region" description="Helical" evidence="8">
    <location>
        <begin position="278"/>
        <end position="297"/>
    </location>
</feature>
<feature type="transmembrane region" description="Helical" evidence="8">
    <location>
        <begin position="6"/>
        <end position="24"/>
    </location>
</feature>
<reference evidence="11" key="1">
    <citation type="submission" date="2016-10" db="EMBL/GenBank/DDBJ databases">
        <authorList>
            <person name="Varghese N."/>
            <person name="Submissions S."/>
        </authorList>
    </citation>
    <scope>NUCLEOTIDE SEQUENCE [LARGE SCALE GENOMIC DNA]</scope>
    <source>
        <strain evidence="11">DSM 7165</strain>
    </source>
</reference>
<dbReference type="InterPro" id="IPR001750">
    <property type="entry name" value="ND/Mrp_TM"/>
</dbReference>
<dbReference type="STRING" id="64971.SAMN05421831_10286"/>
<evidence type="ECO:0000256" key="3">
    <source>
        <dbReference type="ARBA" id="ARBA00022475"/>
    </source>
</evidence>
<evidence type="ECO:0000313" key="11">
    <source>
        <dbReference type="Proteomes" id="UP000242999"/>
    </source>
</evidence>
<dbReference type="InterPro" id="IPR003918">
    <property type="entry name" value="NADH_UbQ_OxRdtase"/>
</dbReference>
<feature type="transmembrane region" description="Helical" evidence="8">
    <location>
        <begin position="453"/>
        <end position="473"/>
    </location>
</feature>
<feature type="transmembrane region" description="Helical" evidence="8">
    <location>
        <begin position="159"/>
        <end position="184"/>
    </location>
</feature>
<gene>
    <name evidence="10" type="ORF">SAMN05421831_10286</name>
</gene>
<dbReference type="NCBIfam" id="NF009309">
    <property type="entry name" value="PRK12666.1"/>
    <property type="match status" value="1"/>
</dbReference>
<dbReference type="InterPro" id="IPR050586">
    <property type="entry name" value="CPA3_Na-H_Antiporter_D"/>
</dbReference>
<protein>
    <submittedName>
        <fullName evidence="10">Multicomponent K+:H+ antiporter subunit D</fullName>
    </submittedName>
</protein>
<comment type="subcellular location">
    <subcellularLocation>
        <location evidence="1">Cell membrane</location>
        <topology evidence="1">Multi-pass membrane protein</topology>
    </subcellularLocation>
    <subcellularLocation>
        <location evidence="7">Membrane</location>
        <topology evidence="7">Multi-pass membrane protein</topology>
    </subcellularLocation>
</comment>
<feature type="transmembrane region" description="Helical" evidence="8">
    <location>
        <begin position="331"/>
        <end position="353"/>
    </location>
</feature>
<feature type="transmembrane region" description="Helical" evidence="8">
    <location>
        <begin position="81"/>
        <end position="100"/>
    </location>
</feature>
<dbReference type="GO" id="GO:0042773">
    <property type="term" value="P:ATP synthesis coupled electron transport"/>
    <property type="evidence" value="ECO:0007669"/>
    <property type="project" value="InterPro"/>
</dbReference>
<evidence type="ECO:0000256" key="7">
    <source>
        <dbReference type="RuleBase" id="RU000320"/>
    </source>
</evidence>